<organism evidence="1 2">
    <name type="scientific">Naganishia cerealis</name>
    <dbReference type="NCBI Taxonomy" id="610337"/>
    <lineage>
        <taxon>Eukaryota</taxon>
        <taxon>Fungi</taxon>
        <taxon>Dikarya</taxon>
        <taxon>Basidiomycota</taxon>
        <taxon>Agaricomycotina</taxon>
        <taxon>Tremellomycetes</taxon>
        <taxon>Filobasidiales</taxon>
        <taxon>Filobasidiaceae</taxon>
        <taxon>Naganishia</taxon>
    </lineage>
</organism>
<sequence>MSSPSDSRGLWQNQGSSSRDPSPLSARFASRHLLRRVSRNPFDDNYVDPDEHAHLTANVSGDNSFHQSPDHSHRLSILSTNHADRSHTAARQSSSFNPFRDQEPNSNPPIPEPKSFIDEATKASDFEALQEGLNFALGSHDKHANWFPVNENKSSEDIRRHVSNTSAEADLAHAYLNDDVYTETIPLENLPSNSPLHQHPSLIDSSSTPFPFHKVDKKGTSRRAPPNLTVIPPQDLESGRLSPMTPQLAVGTPTSKFADVLVRVSDRIAGSGNVAKSPTIETPHLPLSRENSSLMKPDDNHSLQPHYLGRNDLFSEYLRGENNSVPDVTITDENNKTNRADDESDLGGLGLYLSNDTFANKPKHSSPKKDHTDQLSDPGTIAPPIARYPKQGEFPIQDSLYLYGKSLKIFPPSSPIRRFAYGVSCNLFTNLFLLALLLFQVVLLTYRQWNPPALDGYFYSGYNWADYTLIGVNLIYTIEIILKCIAFGLIDDSQMYAELGIAREIDRRLLFRPYYIIKFLEYLRLKNPRKRKYIVPGKGKFHDSAYDSSDEGDHGIDNLGNNGKESTDQANRGIHTIQDKYSRLSIDERAGLLEGNPPVKTQLLPSNTLMLPKKEIDIDALHLKRAYLKNSWQQVDFISMVTFWISLALSIDHYDAKHHIMLFRALSCLRIVRLCNMTTGTTTILTACRAALPQLIDVSIFIACFWLLFGIIGVQSFKSSLTRHCVWTNPQNSTDTFINSEQYCGSYTDLDGTARPYLFRDGTESSYVKGYRCPKNSKCISGDNPYNGTVNFDNILQSMELVFVVMSANTFTDIMYYTMDSDNLGACLFFIFCIFIMTVWLINIFIAVIVTSFNITRMEQQDQEKLSRTSTLLFLKFFDRTGRKNLARLDELKRLHRPLRIYYKFEFVFVIVIIAAMFTQCFRKHGMDDYRRHLLYRFECVYTVILLAEIVIRFAMHLPHWRLFFVSNRNCFDLFLAVFTFIIIIEPVKDKLGQGYYWLTVFQLMRFYRVVLATSFTRDLWMKIMVNFRALFDLTLFFFILTFVVSIIVSRYYEGAIPVDDISDLDFPLHTLPNTFVGLYTITSTENWTDVLYGVQEYATTTSYRSFGSVLLICWFIVSNMIILNIFIAIIAKTLEVSEEDKRKEQLHQFMDNMTTRLQTLETEVDFLSRFKSKFFKRNAIRDELEKAVVNLLLSGTAVNDFLDTNEESDSDDALERDNGLVSTLSTVKWKRWIQVRMARLTSHLRNPFFAKQTHTHNVTDFDPAAFAKNIISDRNVLISKQNKFLQENPNFNKVFYILEPRHPVRRCCQRLVKSSHGERIDGVEPNKKVSEAIVFFMFLVTLALVIAACYLTPLYRKSVDQVHGKYNWTFYLDNGFLAIFTIEFLIKILADGLIFTPNAYVMSSWNIIDLWVLLALWIEFIAFMQNDGNLSRFIRGFKALRALRLLTISEVAKNNFQHTMITGFWKIINAALISLCLLFPFSIWGLNVFNGRLGYCLDGSSDQDHCLNEYDNEVFNWNIYSPNVYTNPQLEFNRWATSFATFFEIVSLEGWTDLLINVMKSTGVGTPQEDFASPMNGFMIILFNFVSMVFILTLFVSVIISNYSRTTGRAYMTKNQISWYQIKRFLVQVRPSKRMSLAEMSTFRRFCYRMTVEKNVNWSRILTCVLTAQVAALLMECFPSSTGLDKARTAVYIFASTFLLLQAIMKMIGQGWRTFVRYKWNTFSFFVSLGAFVTSLIGLFISAESAFININKLFLVATLTFIIPRSDRLSQLLRFASASLPLLLSLSFTWIVVFLVFAIALNQIFGLTRIGPNGTGNLNLRSVPKALIVLFRCSFGEGWNYIMEDYTIEAPFCYSAHSLDDSDCGNKQYAYILFIAWNLISMYIFLNMFVSLILDSFSYINSATAYSHLIDREEVREFKRTWQKFDPEGTGYIRPYYLPKLLHSLNGAISFHFYSGSLTIPELCKKWITRNDINNPYDITINYSAVEETMQSMDIEKIRERRKLYEMFIEEALLTMELNQDPGISFTRILLQLPLYTYFEAGSCLDLIDFLERRLLLQKVKKRLHTKRVYETIAAYSCRWKYAKDRRLGIRDTNIDFTENLRRSSYLSTEYPESRSSGSDRSSRVVDDFTTIPRKPDLFNDDEAASPLLEEDKMYIPNSPLHTYNGKGSREGGSVSNVPKFEVHDMGLIDTFELPFADPQRGKRKRDQNLSLIDLTLDEEGQK</sequence>
<name>A0ACC2V7X4_9TREE</name>
<comment type="caution">
    <text evidence="1">The sequence shown here is derived from an EMBL/GenBank/DDBJ whole genome shotgun (WGS) entry which is preliminary data.</text>
</comment>
<evidence type="ECO:0000313" key="1">
    <source>
        <dbReference type="EMBL" id="KAJ9095455.1"/>
    </source>
</evidence>
<proteinExistence type="predicted"/>
<dbReference type="EMBL" id="JASBWR010000101">
    <property type="protein sequence ID" value="KAJ9095455.1"/>
    <property type="molecule type" value="Genomic_DNA"/>
</dbReference>
<keyword evidence="2" id="KW-1185">Reference proteome</keyword>
<accession>A0ACC2V7X4</accession>
<dbReference type="Proteomes" id="UP001241377">
    <property type="component" value="Unassembled WGS sequence"/>
</dbReference>
<evidence type="ECO:0000313" key="2">
    <source>
        <dbReference type="Proteomes" id="UP001241377"/>
    </source>
</evidence>
<reference evidence="1" key="1">
    <citation type="submission" date="2023-04" db="EMBL/GenBank/DDBJ databases">
        <title>Draft Genome sequencing of Naganishia species isolated from polar environments using Oxford Nanopore Technology.</title>
        <authorList>
            <person name="Leo P."/>
            <person name="Venkateswaran K."/>
        </authorList>
    </citation>
    <scope>NUCLEOTIDE SEQUENCE</scope>
    <source>
        <strain evidence="1">MNA-CCFEE 5261</strain>
    </source>
</reference>
<protein>
    <submittedName>
        <fullName evidence="1">Uncharacterized protein</fullName>
    </submittedName>
</protein>
<gene>
    <name evidence="1" type="ORF">QFC19_007565</name>
</gene>